<keyword evidence="1" id="KW-0812">Transmembrane</keyword>
<keyword evidence="1" id="KW-0472">Membrane</keyword>
<sequence>MLEGISTLAEIPYDFPEDFPISCLNATIPVGVSCNWTKFFGVFNWMSETNQSNHVDTTVISKKFDNETVSIAIDYIAQLGFTTYELDPWPETNPLSLVHVPDLTRDISYLNFPTPPSWTFAAWGVDWTNGHVPHNRSIAMLWHSIMDNARPEAEDYLHGYNEKTFGNTARAMLLTPVYQTLSLAEWTTNSTMRYNDSSEIMLEARIYVWAYGFDSKTARLGGAVAIAGCIVACVQFVAGLSQRRRRRTLAQVLRAALAYQSHGNMQERSPFRVTDAEGEVGGLQFALRPAR</sequence>
<reference evidence="2 4" key="1">
    <citation type="submission" date="2015-10" db="EMBL/GenBank/DDBJ databases">
        <title>The cercosporin biosynthetic gene cluster was horizontally transferred to several fungal lineages and shown to be expanded in Cercospora beticola based on microsynteny with recipient genomes.</title>
        <authorList>
            <person name="De Jonge R."/>
            <person name="Ebert M.K."/>
            <person name="Suttle J.C."/>
            <person name="Jurick Ii W.M."/>
            <person name="Secor G.A."/>
            <person name="Thomma B.P."/>
            <person name="Van De Peer Y."/>
            <person name="Bolton M.D."/>
        </authorList>
    </citation>
    <scope>NUCLEOTIDE SEQUENCE [LARGE SCALE GENOMIC DNA]</scope>
    <source>
        <strain evidence="2 4">09-40</strain>
    </source>
</reference>
<evidence type="ECO:0000313" key="2">
    <source>
        <dbReference type="EMBL" id="PIA92712.1"/>
    </source>
</evidence>
<dbReference type="EMBL" id="LKMD01000105">
    <property type="protein sequence ID" value="PIA92712.1"/>
    <property type="molecule type" value="Genomic_DNA"/>
</dbReference>
<feature type="transmembrane region" description="Helical" evidence="1">
    <location>
        <begin position="220"/>
        <end position="240"/>
    </location>
</feature>
<organism evidence="2 4">
    <name type="scientific">Cercospora beticola</name>
    <name type="common">Sugarbeet leaf spot fungus</name>
    <dbReference type="NCBI Taxonomy" id="122368"/>
    <lineage>
        <taxon>Eukaryota</taxon>
        <taxon>Fungi</taxon>
        <taxon>Dikarya</taxon>
        <taxon>Ascomycota</taxon>
        <taxon>Pezizomycotina</taxon>
        <taxon>Dothideomycetes</taxon>
        <taxon>Dothideomycetidae</taxon>
        <taxon>Mycosphaerellales</taxon>
        <taxon>Mycosphaerellaceae</taxon>
        <taxon>Cercospora</taxon>
    </lineage>
</organism>
<evidence type="ECO:0000313" key="3">
    <source>
        <dbReference type="EMBL" id="WPB02478.1"/>
    </source>
</evidence>
<dbReference type="Proteomes" id="UP001302367">
    <property type="component" value="Chromosome 4"/>
</dbReference>
<dbReference type="EMBL" id="CP134187">
    <property type="protein sequence ID" value="WPB02478.1"/>
    <property type="molecule type" value="Genomic_DNA"/>
</dbReference>
<dbReference type="AlphaFoldDB" id="A0A2G5HKH7"/>
<keyword evidence="5" id="KW-1185">Reference proteome</keyword>
<gene>
    <name evidence="2" type="ORF">CB0940_05166</name>
    <name evidence="3" type="ORF">RHO25_007114</name>
</gene>
<dbReference type="Proteomes" id="UP000230605">
    <property type="component" value="Chromosome 4"/>
</dbReference>
<dbReference type="OrthoDB" id="3630721at2759"/>
<name>A0A2G5HKH7_CERBT</name>
<evidence type="ECO:0000313" key="5">
    <source>
        <dbReference type="Proteomes" id="UP001302367"/>
    </source>
</evidence>
<reference evidence="3 5" key="2">
    <citation type="submission" date="2023-09" db="EMBL/GenBank/DDBJ databases">
        <title>Complete-Gapless Cercospora beticola genome.</title>
        <authorList>
            <person name="Wyatt N.A."/>
            <person name="Spanner R.E."/>
            <person name="Bolton M.D."/>
        </authorList>
    </citation>
    <scope>NUCLEOTIDE SEQUENCE [LARGE SCALE GENOMIC DNA]</scope>
    <source>
        <strain evidence="3">Cb09-40</strain>
    </source>
</reference>
<keyword evidence="1" id="KW-1133">Transmembrane helix</keyword>
<evidence type="ECO:0000256" key="1">
    <source>
        <dbReference type="SAM" id="Phobius"/>
    </source>
</evidence>
<proteinExistence type="predicted"/>
<evidence type="ECO:0000313" key="4">
    <source>
        <dbReference type="Proteomes" id="UP000230605"/>
    </source>
</evidence>
<protein>
    <submittedName>
        <fullName evidence="2">Uncharacterized protein</fullName>
    </submittedName>
</protein>
<accession>A0A2G5HKH7</accession>